<dbReference type="PANTHER" id="PTHR35585:SF1">
    <property type="entry name" value="HHE DOMAIN PROTEIN (AFU_ORTHOLOGUE AFUA_4G00730)"/>
    <property type="match status" value="1"/>
</dbReference>
<dbReference type="PANTHER" id="PTHR35585">
    <property type="entry name" value="HHE DOMAIN PROTEIN (AFU_ORTHOLOGUE AFUA_4G00730)"/>
    <property type="match status" value="1"/>
</dbReference>
<gene>
    <name evidence="2" type="ORF">ASPWEDRAFT_32232</name>
</gene>
<dbReference type="Proteomes" id="UP000184383">
    <property type="component" value="Unassembled WGS sequence"/>
</dbReference>
<proteinExistence type="predicted"/>
<dbReference type="VEuPathDB" id="FungiDB:ASPWEDRAFT_32232"/>
<dbReference type="InterPro" id="IPR012312">
    <property type="entry name" value="Hemerythrin-like"/>
</dbReference>
<keyword evidence="3" id="KW-1185">Reference proteome</keyword>
<evidence type="ECO:0000313" key="2">
    <source>
        <dbReference type="EMBL" id="OJJ31613.1"/>
    </source>
</evidence>
<dbReference type="AlphaFoldDB" id="A0A1L9R9R1"/>
<dbReference type="STRING" id="1073089.A0A1L9R9R1"/>
<reference evidence="3" key="1">
    <citation type="journal article" date="2017" name="Genome Biol.">
        <title>Comparative genomics reveals high biological diversity and specific adaptations in the industrially and medically important fungal genus Aspergillus.</title>
        <authorList>
            <person name="de Vries R.P."/>
            <person name="Riley R."/>
            <person name="Wiebenga A."/>
            <person name="Aguilar-Osorio G."/>
            <person name="Amillis S."/>
            <person name="Uchima C.A."/>
            <person name="Anderluh G."/>
            <person name="Asadollahi M."/>
            <person name="Askin M."/>
            <person name="Barry K."/>
            <person name="Battaglia E."/>
            <person name="Bayram O."/>
            <person name="Benocci T."/>
            <person name="Braus-Stromeyer S.A."/>
            <person name="Caldana C."/>
            <person name="Canovas D."/>
            <person name="Cerqueira G.C."/>
            <person name="Chen F."/>
            <person name="Chen W."/>
            <person name="Choi C."/>
            <person name="Clum A."/>
            <person name="Dos Santos R.A."/>
            <person name="Damasio A.R."/>
            <person name="Diallinas G."/>
            <person name="Emri T."/>
            <person name="Fekete E."/>
            <person name="Flipphi M."/>
            <person name="Freyberg S."/>
            <person name="Gallo A."/>
            <person name="Gournas C."/>
            <person name="Habgood R."/>
            <person name="Hainaut M."/>
            <person name="Harispe M.L."/>
            <person name="Henrissat B."/>
            <person name="Hilden K.S."/>
            <person name="Hope R."/>
            <person name="Hossain A."/>
            <person name="Karabika E."/>
            <person name="Karaffa L."/>
            <person name="Karanyi Z."/>
            <person name="Krasevec N."/>
            <person name="Kuo A."/>
            <person name="Kusch H."/>
            <person name="LaButti K."/>
            <person name="Lagendijk E.L."/>
            <person name="Lapidus A."/>
            <person name="Levasseur A."/>
            <person name="Lindquist E."/>
            <person name="Lipzen A."/>
            <person name="Logrieco A.F."/>
            <person name="MacCabe A."/>
            <person name="Maekelae M.R."/>
            <person name="Malavazi I."/>
            <person name="Melin P."/>
            <person name="Meyer V."/>
            <person name="Mielnichuk N."/>
            <person name="Miskei M."/>
            <person name="Molnar A.P."/>
            <person name="Mule G."/>
            <person name="Ngan C.Y."/>
            <person name="Orejas M."/>
            <person name="Orosz E."/>
            <person name="Ouedraogo J.P."/>
            <person name="Overkamp K.M."/>
            <person name="Park H.-S."/>
            <person name="Perrone G."/>
            <person name="Piumi F."/>
            <person name="Punt P.J."/>
            <person name="Ram A.F."/>
            <person name="Ramon A."/>
            <person name="Rauscher S."/>
            <person name="Record E."/>
            <person name="Riano-Pachon D.M."/>
            <person name="Robert V."/>
            <person name="Roehrig J."/>
            <person name="Ruller R."/>
            <person name="Salamov A."/>
            <person name="Salih N.S."/>
            <person name="Samson R.A."/>
            <person name="Sandor E."/>
            <person name="Sanguinetti M."/>
            <person name="Schuetze T."/>
            <person name="Sepcic K."/>
            <person name="Shelest E."/>
            <person name="Sherlock G."/>
            <person name="Sophianopoulou V."/>
            <person name="Squina F.M."/>
            <person name="Sun H."/>
            <person name="Susca A."/>
            <person name="Todd R.B."/>
            <person name="Tsang A."/>
            <person name="Unkles S.E."/>
            <person name="van de Wiele N."/>
            <person name="van Rossen-Uffink D."/>
            <person name="Oliveira J.V."/>
            <person name="Vesth T.C."/>
            <person name="Visser J."/>
            <person name="Yu J.-H."/>
            <person name="Zhou M."/>
            <person name="Andersen M.R."/>
            <person name="Archer D.B."/>
            <person name="Baker S.E."/>
            <person name="Benoit I."/>
            <person name="Brakhage A.A."/>
            <person name="Braus G.H."/>
            <person name="Fischer R."/>
            <person name="Frisvad J.C."/>
            <person name="Goldman G.H."/>
            <person name="Houbraken J."/>
            <person name="Oakley B."/>
            <person name="Pocsi I."/>
            <person name="Scazzocchio C."/>
            <person name="Seiboth B."/>
            <person name="vanKuyk P.A."/>
            <person name="Wortman J."/>
            <person name="Dyer P.S."/>
            <person name="Grigoriev I.V."/>
        </authorList>
    </citation>
    <scope>NUCLEOTIDE SEQUENCE [LARGE SCALE GENOMIC DNA]</scope>
    <source>
        <strain evidence="3">DTO 134E9</strain>
    </source>
</reference>
<evidence type="ECO:0000259" key="1">
    <source>
        <dbReference type="Pfam" id="PF01814"/>
    </source>
</evidence>
<protein>
    <recommendedName>
        <fullName evidence="1">Hemerythrin-like domain-containing protein</fullName>
    </recommendedName>
</protein>
<organism evidence="2 3">
    <name type="scientific">Aspergillus wentii DTO 134E9</name>
    <dbReference type="NCBI Taxonomy" id="1073089"/>
    <lineage>
        <taxon>Eukaryota</taxon>
        <taxon>Fungi</taxon>
        <taxon>Dikarya</taxon>
        <taxon>Ascomycota</taxon>
        <taxon>Pezizomycotina</taxon>
        <taxon>Eurotiomycetes</taxon>
        <taxon>Eurotiomycetidae</taxon>
        <taxon>Eurotiales</taxon>
        <taxon>Aspergillaceae</taxon>
        <taxon>Aspergillus</taxon>
        <taxon>Aspergillus subgen. Cremei</taxon>
    </lineage>
</organism>
<dbReference type="Pfam" id="PF01814">
    <property type="entry name" value="Hemerythrin"/>
    <property type="match status" value="1"/>
</dbReference>
<dbReference type="RefSeq" id="XP_040685290.1">
    <property type="nucleotide sequence ID" value="XM_040833634.1"/>
</dbReference>
<name>A0A1L9R9R1_ASPWE</name>
<feature type="domain" description="Hemerythrin-like" evidence="1">
    <location>
        <begin position="5"/>
        <end position="118"/>
    </location>
</feature>
<dbReference type="GeneID" id="63749482"/>
<accession>A0A1L9R9R1</accession>
<dbReference type="EMBL" id="KV878216">
    <property type="protein sequence ID" value="OJJ31613.1"/>
    <property type="molecule type" value="Genomic_DNA"/>
</dbReference>
<sequence>MAARISDTIKKDHYDLDTYYKTIINTNDPDEQQRFQNKFVWELARHAVGEELVVYPAMEKYLRDGLEMADKDRHDHQIVKEQLKRFQDMHLTNSQFIPTIKALMKDLRKHIEDEEQIDLVKLESAITPEESQRLSKSFSRTKMFVPTRAHPSAPNKPPYQTAYGLMTAPVDQLMDMFRAWPEDVVNPNPSME</sequence>
<dbReference type="Gene3D" id="1.20.120.520">
    <property type="entry name" value="nmb1532 protein domain like"/>
    <property type="match status" value="1"/>
</dbReference>
<dbReference type="OrthoDB" id="9983919at2759"/>
<evidence type="ECO:0000313" key="3">
    <source>
        <dbReference type="Proteomes" id="UP000184383"/>
    </source>
</evidence>